<evidence type="ECO:0000313" key="3">
    <source>
        <dbReference type="Proteomes" id="UP000076154"/>
    </source>
</evidence>
<keyword evidence="3" id="KW-1185">Reference proteome</keyword>
<feature type="region of interest" description="Disordered" evidence="1">
    <location>
        <begin position="241"/>
        <end position="297"/>
    </location>
</feature>
<organism evidence="2 3">
    <name type="scientific">Hypsizygus marmoreus</name>
    <name type="common">White beech mushroom</name>
    <name type="synonym">Agaricus marmoreus</name>
    <dbReference type="NCBI Taxonomy" id="39966"/>
    <lineage>
        <taxon>Eukaryota</taxon>
        <taxon>Fungi</taxon>
        <taxon>Dikarya</taxon>
        <taxon>Basidiomycota</taxon>
        <taxon>Agaricomycotina</taxon>
        <taxon>Agaricomycetes</taxon>
        <taxon>Agaricomycetidae</taxon>
        <taxon>Agaricales</taxon>
        <taxon>Tricholomatineae</taxon>
        <taxon>Lyophyllaceae</taxon>
        <taxon>Hypsizygus</taxon>
    </lineage>
</organism>
<gene>
    <name evidence="2" type="ORF">Hypma_009414</name>
</gene>
<feature type="region of interest" description="Disordered" evidence="1">
    <location>
        <begin position="364"/>
        <end position="384"/>
    </location>
</feature>
<name>A0A369JMB6_HYPMA</name>
<dbReference type="InParanoid" id="A0A369JMB6"/>
<evidence type="ECO:0000313" key="2">
    <source>
        <dbReference type="EMBL" id="RDB23369.1"/>
    </source>
</evidence>
<feature type="compositionally biased region" description="Low complexity" evidence="1">
    <location>
        <begin position="267"/>
        <end position="279"/>
    </location>
</feature>
<accession>A0A369JMB6</accession>
<dbReference type="Proteomes" id="UP000076154">
    <property type="component" value="Unassembled WGS sequence"/>
</dbReference>
<evidence type="ECO:0000256" key="1">
    <source>
        <dbReference type="SAM" id="MobiDB-lite"/>
    </source>
</evidence>
<reference evidence="2" key="1">
    <citation type="submission" date="2018-04" db="EMBL/GenBank/DDBJ databases">
        <title>Whole genome sequencing of Hypsizygus marmoreus.</title>
        <authorList>
            <person name="Choi I.-G."/>
            <person name="Min B."/>
            <person name="Kim J.-G."/>
            <person name="Kim S."/>
            <person name="Oh Y.-L."/>
            <person name="Kong W.-S."/>
            <person name="Park H."/>
            <person name="Jeong J."/>
            <person name="Song E.-S."/>
        </authorList>
    </citation>
    <scope>NUCLEOTIDE SEQUENCE [LARGE SCALE GENOMIC DNA]</scope>
    <source>
        <strain evidence="2">51987-8</strain>
    </source>
</reference>
<feature type="compositionally biased region" description="Polar residues" evidence="1">
    <location>
        <begin position="246"/>
        <end position="257"/>
    </location>
</feature>
<comment type="caution">
    <text evidence="2">The sequence shown here is derived from an EMBL/GenBank/DDBJ whole genome shotgun (WGS) entry which is preliminary data.</text>
</comment>
<proteinExistence type="predicted"/>
<protein>
    <submittedName>
        <fullName evidence="2">Uncharacterized protein</fullName>
    </submittedName>
</protein>
<dbReference type="EMBL" id="LUEZ02000046">
    <property type="protein sequence ID" value="RDB23369.1"/>
    <property type="molecule type" value="Genomic_DNA"/>
</dbReference>
<feature type="region of interest" description="Disordered" evidence="1">
    <location>
        <begin position="172"/>
        <end position="201"/>
    </location>
</feature>
<feature type="compositionally biased region" description="Basic and acidic residues" evidence="1">
    <location>
        <begin position="281"/>
        <end position="293"/>
    </location>
</feature>
<sequence length="384" mass="43860">MNLRAQFENAIDESIDTRVSSWCTPHLKRYHLIFHKQDANAYRQRGDQALGRLITSVLQEDYPQYPDEFHTLARQTLTTSPTLAALIQQAKIFCPFQVSEMTTRTRADLFVLFVGISDEEQTLRNMVTWTRETFGVIIDDLVRVYDASRFHDISAFREKRKRSESADAYYLESPSMKRSKQYRDRPAGVSRPTGYCSADSNAQDDNRYLALEMQFTPAASNPQPPKHALDEVQDVHVRRHAPAVTTRPSTGSENEQQYVDRRGRPNLQQGSTSSQQSLGDKITRRREPQDRLRPFSLLSNRLYQKSLPPQDQVITSRPLNYNHVFEYRKNRNGAGAPGRPSPSAFSLTPYPTMRKAVAKGVSLGETESLIDEPQSRTEPYLSSP</sequence>
<dbReference type="AlphaFoldDB" id="A0A369JMB6"/>